<dbReference type="STRING" id="232089.SAMN05443544_0573"/>
<dbReference type="AlphaFoldDB" id="A0A1N6DQ44"/>
<evidence type="ECO:0000313" key="1">
    <source>
        <dbReference type="EMBL" id="SIN72794.1"/>
    </source>
</evidence>
<keyword evidence="2" id="KW-1185">Reference proteome</keyword>
<evidence type="ECO:0000313" key="2">
    <source>
        <dbReference type="Proteomes" id="UP000184699"/>
    </source>
</evidence>
<name>A0A1N6DQ44_9MICO</name>
<accession>A0A1N6DQ44</accession>
<dbReference type="EMBL" id="FSRJ01000001">
    <property type="protein sequence ID" value="SIN72794.1"/>
    <property type="molecule type" value="Genomic_DNA"/>
</dbReference>
<dbReference type="Proteomes" id="UP000184699">
    <property type="component" value="Unassembled WGS sequence"/>
</dbReference>
<gene>
    <name evidence="1" type="ORF">SAMN05443544_0573</name>
</gene>
<organism evidence="1 2">
    <name type="scientific">Agromyces cerinus subsp. cerinus</name>
    <dbReference type="NCBI Taxonomy" id="232089"/>
    <lineage>
        <taxon>Bacteria</taxon>
        <taxon>Bacillati</taxon>
        <taxon>Actinomycetota</taxon>
        <taxon>Actinomycetes</taxon>
        <taxon>Micrococcales</taxon>
        <taxon>Microbacteriaceae</taxon>
        <taxon>Agromyces</taxon>
    </lineage>
</organism>
<sequence length="255" mass="28135">MFARPRVLAVVQQGRDAAVRRAVPYTPDVLAETGQVARPVGELNPERFTAAAPDGRSMGSLLDESVIATKVAIRDGATVDEALRSGGSHLIRDVLTVLADTRRQVFGADITQRPAIGGYARMLNAPSCSRCVLLAGRWYRWNQGFQRHPRCDCMHIPSAENRAGDFRTDPKAYFDSLSAGEQDRVFTKNGAQAIRDGADMSRVENARLRGLSTETSHRKFGTPYRLTVDDIYRAAGTRDDAIRLLLMEGYIRPSL</sequence>
<reference evidence="2" key="1">
    <citation type="submission" date="2016-11" db="EMBL/GenBank/DDBJ databases">
        <authorList>
            <person name="Varghese N."/>
            <person name="Submissions S."/>
        </authorList>
    </citation>
    <scope>NUCLEOTIDE SEQUENCE [LARGE SCALE GENOMIC DNA]</scope>
    <source>
        <strain evidence="2">DSM 8595</strain>
    </source>
</reference>
<proteinExistence type="predicted"/>
<protein>
    <recommendedName>
        <fullName evidence="3">Phage Mu protein F like protein</fullName>
    </recommendedName>
</protein>
<evidence type="ECO:0008006" key="3">
    <source>
        <dbReference type="Google" id="ProtNLM"/>
    </source>
</evidence>